<accession>A0A3B6I256</accession>
<dbReference type="Gramene" id="TraesRN4A0101014800.1">
    <property type="protein sequence ID" value="TraesRN4A0101014800.1"/>
    <property type="gene ID" value="TraesRN4A0101014800"/>
</dbReference>
<dbReference type="Gramene" id="TraesWEE_scaffold_014042_01G000300.1">
    <property type="protein sequence ID" value="TraesWEE_scaffold_014042_01G000300.1"/>
    <property type="gene ID" value="TraesWEE_scaffold_014042_01G000300"/>
</dbReference>
<dbReference type="Proteomes" id="UP000019116">
    <property type="component" value="Chromosome 4A"/>
</dbReference>
<dbReference type="Gramene" id="TraesARI4A03G02221970.1">
    <property type="protein sequence ID" value="TraesARI4A03G02221970.1"/>
    <property type="gene ID" value="TraesARI4A03G02221970"/>
</dbReference>
<dbReference type="Gramene" id="TraesROB_scaffold_002732_01G000400.1">
    <property type="protein sequence ID" value="TraesROB_scaffold_002732_01G000400.1"/>
    <property type="gene ID" value="TraesROB_scaffold_002732_01G000400"/>
</dbReference>
<organism evidence="1">
    <name type="scientific">Triticum aestivum</name>
    <name type="common">Wheat</name>
    <dbReference type="NCBI Taxonomy" id="4565"/>
    <lineage>
        <taxon>Eukaryota</taxon>
        <taxon>Viridiplantae</taxon>
        <taxon>Streptophyta</taxon>
        <taxon>Embryophyta</taxon>
        <taxon>Tracheophyta</taxon>
        <taxon>Spermatophyta</taxon>
        <taxon>Magnoliopsida</taxon>
        <taxon>Liliopsida</taxon>
        <taxon>Poales</taxon>
        <taxon>Poaceae</taxon>
        <taxon>BOP clade</taxon>
        <taxon>Pooideae</taxon>
        <taxon>Triticodae</taxon>
        <taxon>Triticeae</taxon>
        <taxon>Triticinae</taxon>
        <taxon>Triticum</taxon>
    </lineage>
</organism>
<dbReference type="AlphaFoldDB" id="A0A3B6I256"/>
<dbReference type="Gramene" id="TraesNOR4A03G02205750.1">
    <property type="protein sequence ID" value="TraesNOR4A03G02205750.1"/>
    <property type="gene ID" value="TraesNOR4A03G02205750"/>
</dbReference>
<reference evidence="1" key="2">
    <citation type="submission" date="2018-10" db="UniProtKB">
        <authorList>
            <consortium name="EnsemblPlants"/>
        </authorList>
    </citation>
    <scope>IDENTIFICATION</scope>
</reference>
<dbReference type="Gramene" id="TraesLDM4A03G02182020.1">
    <property type="protein sequence ID" value="TraesLDM4A03G02182020.1"/>
    <property type="gene ID" value="TraesLDM4A03G02182020"/>
</dbReference>
<protein>
    <submittedName>
        <fullName evidence="1">Uncharacterized protein</fullName>
    </submittedName>
</protein>
<evidence type="ECO:0000313" key="1">
    <source>
        <dbReference type="EnsemblPlants" id="TraesCS4A02G384400.1"/>
    </source>
</evidence>
<dbReference type="Gramene" id="TraesCS4A03G0957600.1">
    <property type="protein sequence ID" value="TraesCS4A03G0957600.1.CDS"/>
    <property type="gene ID" value="TraesCS4A03G0957600"/>
</dbReference>
<proteinExistence type="predicted"/>
<dbReference type="Gramene" id="TraesJAG4A03G02184520.1">
    <property type="protein sequence ID" value="TraesJAG4A03G02184520.1"/>
    <property type="gene ID" value="TraesJAG4A03G02184520"/>
</dbReference>
<reference evidence="1" key="1">
    <citation type="submission" date="2018-08" db="EMBL/GenBank/DDBJ databases">
        <authorList>
            <person name="Rossello M."/>
        </authorList>
    </citation>
    <scope>NUCLEOTIDE SEQUENCE [LARGE SCALE GENOMIC DNA]</scope>
    <source>
        <strain evidence="1">cv. Chinese Spring</strain>
    </source>
</reference>
<dbReference type="Gramene" id="TraesLAC4A03G02136560.1">
    <property type="protein sequence ID" value="TraesLAC4A03G02136560.1"/>
    <property type="gene ID" value="TraesLAC4A03G02136560"/>
</dbReference>
<evidence type="ECO:0000313" key="2">
    <source>
        <dbReference type="Proteomes" id="UP000019116"/>
    </source>
</evidence>
<dbReference type="EnsemblPlants" id="TraesCS4A02G384400.1">
    <property type="protein sequence ID" value="TraesCS4A02G384400.1"/>
    <property type="gene ID" value="TraesCS4A02G384400"/>
</dbReference>
<dbReference type="Gramene" id="TraesSTA4A03G02180750.1">
    <property type="protein sequence ID" value="TraesSTA4A03G02180750.1"/>
    <property type="gene ID" value="TraesSTA4A03G02180750"/>
</dbReference>
<name>A0A3B6I256_WHEAT</name>
<keyword evidence="2" id="KW-1185">Reference proteome</keyword>
<dbReference type="Gramene" id="TraesCS4A02G384400.1">
    <property type="protein sequence ID" value="TraesCS4A02G384400.1"/>
    <property type="gene ID" value="TraesCS4A02G384400"/>
</dbReference>
<dbReference type="Gramene" id="TraesCLE_scaffold_003956_01G000400.1">
    <property type="protein sequence ID" value="TraesCLE_scaffold_003956_01G000400.1"/>
    <property type="gene ID" value="TraesCLE_scaffold_003956_01G000400"/>
</dbReference>
<sequence length="125" mass="13093">MFVAKRGQFAGERFYNYKCRNHNPGRGGCDFYMWQEAYAEHLATLGSVVQINEGQQEIAAPNQGCQMQAADGGVGQQNGAPEALHLASAASEAAGSSLTVAAVAQHQATIALDPASINLVVSVGK</sequence>